<dbReference type="Gene3D" id="3.40.50.1820">
    <property type="entry name" value="alpha/beta hydrolase"/>
    <property type="match status" value="1"/>
</dbReference>
<keyword evidence="4 6" id="KW-0378">Hydrolase</keyword>
<comment type="similarity">
    <text evidence="1 6">Belongs to the peptidase S10 family.</text>
</comment>
<dbReference type="InterPro" id="IPR001563">
    <property type="entry name" value="Peptidase_S10"/>
</dbReference>
<dbReference type="GO" id="GO:0000324">
    <property type="term" value="C:fungal-type vacuole"/>
    <property type="evidence" value="ECO:0007669"/>
    <property type="project" value="TreeGrafter"/>
</dbReference>
<organism evidence="7">
    <name type="scientific">Phaffia rhodozyma</name>
    <name type="common">Yeast</name>
    <name type="synonym">Xanthophyllomyces dendrorhous</name>
    <dbReference type="NCBI Taxonomy" id="264483"/>
    <lineage>
        <taxon>Eukaryota</taxon>
        <taxon>Fungi</taxon>
        <taxon>Dikarya</taxon>
        <taxon>Basidiomycota</taxon>
        <taxon>Agaricomycotina</taxon>
        <taxon>Tremellomycetes</taxon>
        <taxon>Cystofilobasidiales</taxon>
        <taxon>Mrakiaceae</taxon>
        <taxon>Phaffia</taxon>
    </lineage>
</organism>
<feature type="chain" id="PRO_5005117562" description="Carboxypeptidase" evidence="6">
    <location>
        <begin position="18"/>
        <end position="535"/>
    </location>
</feature>
<keyword evidence="3 6" id="KW-0645">Protease</keyword>
<keyword evidence="2 6" id="KW-0121">Carboxypeptidase</keyword>
<keyword evidence="6" id="KW-0732">Signal</keyword>
<dbReference type="GO" id="GO:0006508">
    <property type="term" value="P:proteolysis"/>
    <property type="evidence" value="ECO:0007669"/>
    <property type="project" value="UniProtKB-KW"/>
</dbReference>
<evidence type="ECO:0000313" key="7">
    <source>
        <dbReference type="EMBL" id="CED82787.1"/>
    </source>
</evidence>
<dbReference type="PRINTS" id="PR00724">
    <property type="entry name" value="CRBOXYPTASEC"/>
</dbReference>
<feature type="signal peptide" evidence="6">
    <location>
        <begin position="1"/>
        <end position="17"/>
    </location>
</feature>
<dbReference type="PROSITE" id="PS00560">
    <property type="entry name" value="CARBOXYPEPT_SER_HIS"/>
    <property type="match status" value="1"/>
</dbReference>
<evidence type="ECO:0000256" key="4">
    <source>
        <dbReference type="ARBA" id="ARBA00022801"/>
    </source>
</evidence>
<dbReference type="InterPro" id="IPR033124">
    <property type="entry name" value="Ser_caboxypep_his_AS"/>
</dbReference>
<evidence type="ECO:0000256" key="2">
    <source>
        <dbReference type="ARBA" id="ARBA00022645"/>
    </source>
</evidence>
<evidence type="ECO:0000256" key="1">
    <source>
        <dbReference type="ARBA" id="ARBA00009431"/>
    </source>
</evidence>
<dbReference type="Pfam" id="PF00450">
    <property type="entry name" value="Peptidase_S10"/>
    <property type="match status" value="1"/>
</dbReference>
<name>A0A0F7SKW2_PHARH</name>
<evidence type="ECO:0000256" key="5">
    <source>
        <dbReference type="ARBA" id="ARBA00023180"/>
    </source>
</evidence>
<evidence type="ECO:0000256" key="3">
    <source>
        <dbReference type="ARBA" id="ARBA00022670"/>
    </source>
</evidence>
<sequence>MKASGLLAFTFPLVALAAPFLDPSQLAFNIPSVVQQVLAYGKDQIGNHLEGPIYKAQDFSLDSWGLVKGWVEQEGKMFETLTHPSLPEYKLRVTEPKLCDSSVKQYSGYLDIGTDKHLWFWFFESRNKPKKDPLVLWLNGHGPGCSSSTGLLFELGPCSIQKNGTITNPYSWTESANVLFLDQPINVGFSYSDRDKVSTSPAAAEDVFAFLTMFIARYQDYKDLDFHISGESYAGTYLPNIASVIHRNAKALRSLGAEAPLPALKFTSILIGNGLTDPLVQMGTGVYDYACESKYAVFDKDSQQCRSIAAKAPTCAKLIQSCYNTNSRFTCVPAGLYCWSSLYADFQKLGLNPYDVRKTCDKSPEKDGPLCYPQMGWVETYLNEAEIKRQLGVPKDLEFKSCNMQVNQAFMSQGDGMHNSAALLPELLEDGIRLLIYAGETDFIYIGNLQWLEALDSPFKVEFNQAKLSPYVVIGGKKKMGSVKVAGAQGFTAGNLAFVSIEQAGHMVPFDQPEVALDLFSRWLHNVPLVLSKPE</sequence>
<dbReference type="InterPro" id="IPR018202">
    <property type="entry name" value="Ser_caboxypep_ser_AS"/>
</dbReference>
<dbReference type="InterPro" id="IPR029058">
    <property type="entry name" value="AB_hydrolase_fold"/>
</dbReference>
<dbReference type="EC" id="3.4.16.-" evidence="6"/>
<proteinExistence type="inferred from homology"/>
<dbReference type="PROSITE" id="PS00131">
    <property type="entry name" value="CARBOXYPEPT_SER_SER"/>
    <property type="match status" value="1"/>
</dbReference>
<keyword evidence="5" id="KW-0325">Glycoprotein</keyword>
<dbReference type="PANTHER" id="PTHR11802">
    <property type="entry name" value="SERINE PROTEASE FAMILY S10 SERINE CARBOXYPEPTIDASE"/>
    <property type="match status" value="1"/>
</dbReference>
<dbReference type="PANTHER" id="PTHR11802:SF452">
    <property type="entry name" value="CARBOXYPEPTIDASE"/>
    <property type="match status" value="1"/>
</dbReference>
<protein>
    <recommendedName>
        <fullName evidence="6">Carboxypeptidase</fullName>
        <ecNumber evidence="6">3.4.16.-</ecNumber>
    </recommendedName>
</protein>
<dbReference type="GO" id="GO:0004185">
    <property type="term" value="F:serine-type carboxypeptidase activity"/>
    <property type="evidence" value="ECO:0007669"/>
    <property type="project" value="UniProtKB-UniRule"/>
</dbReference>
<accession>A0A0F7SKW2</accession>
<reference evidence="7" key="1">
    <citation type="submission" date="2014-08" db="EMBL/GenBank/DDBJ databases">
        <authorList>
            <person name="Sharma Rahul"/>
            <person name="Thines Marco"/>
        </authorList>
    </citation>
    <scope>NUCLEOTIDE SEQUENCE</scope>
</reference>
<evidence type="ECO:0000256" key="6">
    <source>
        <dbReference type="RuleBase" id="RU361156"/>
    </source>
</evidence>
<dbReference type="EMBL" id="LN483142">
    <property type="protein sequence ID" value="CED82787.1"/>
    <property type="molecule type" value="Genomic_DNA"/>
</dbReference>
<dbReference type="SUPFAM" id="SSF53474">
    <property type="entry name" value="alpha/beta-Hydrolases"/>
    <property type="match status" value="1"/>
</dbReference>
<dbReference type="AlphaFoldDB" id="A0A0F7SKW2"/>
<dbReference type="Gene3D" id="1.10.287.410">
    <property type="match status" value="1"/>
</dbReference>